<keyword evidence="3" id="KW-0804">Transcription</keyword>
<dbReference type="InterPro" id="IPR018062">
    <property type="entry name" value="HTH_AraC-typ_CS"/>
</dbReference>
<dbReference type="PRINTS" id="PR00032">
    <property type="entry name" value="HTHARAC"/>
</dbReference>
<proteinExistence type="predicted"/>
<evidence type="ECO:0000256" key="2">
    <source>
        <dbReference type="ARBA" id="ARBA00023125"/>
    </source>
</evidence>
<accession>A0A645ALU0</accession>
<gene>
    <name evidence="6" type="primary">rhaR_97</name>
    <name evidence="6" type="ORF">SDC9_100467</name>
</gene>
<dbReference type="GO" id="GO:0003700">
    <property type="term" value="F:DNA-binding transcription factor activity"/>
    <property type="evidence" value="ECO:0007669"/>
    <property type="project" value="InterPro"/>
</dbReference>
<keyword evidence="2" id="KW-0238">DNA-binding</keyword>
<dbReference type="Pfam" id="PF12833">
    <property type="entry name" value="HTH_18"/>
    <property type="match status" value="1"/>
</dbReference>
<dbReference type="InterPro" id="IPR009057">
    <property type="entry name" value="Homeodomain-like_sf"/>
</dbReference>
<dbReference type="AlphaFoldDB" id="A0A645ALU0"/>
<evidence type="ECO:0000259" key="4">
    <source>
        <dbReference type="PROSITE" id="PS01124"/>
    </source>
</evidence>
<evidence type="ECO:0000256" key="3">
    <source>
        <dbReference type="ARBA" id="ARBA00023163"/>
    </source>
</evidence>
<sequence length="363" mass="41683">MQIEIQIKEGEDMYKVMVAGDYMFCNLIRSSKAVKEFSSNIDLSRTSNKIETILKLKENFYDLLIVDVETIEDQDMSLLQLCRNEKLCPCTIIIDNGLNFSKTRQAFILGAFDYLIKPIDENMLSDTLKRGFTVADKNNRISFIEKSMIAAVSNGDIKTVEKELSLFFTYVADFYNGNMANIGSIILKASSRIYRAVKSCYHWIDQFVDDYEDCKKIFLSCGNLALLFQVFEKHIREMVNAINMLVNVSKNKMIKKVCEYTIEHCDEKITLTQVAQNCFVNKTYLSHTFKLETGISFVDYVTLVKIRRAQKLLKGGELKIFEVASLLGFSDTGYFSKKFKQVQGISPNKFKDKIQQNLNIFPA</sequence>
<feature type="domain" description="HTH araC/xylS-type" evidence="4">
    <location>
        <begin position="255"/>
        <end position="353"/>
    </location>
</feature>
<protein>
    <submittedName>
        <fullName evidence="6">HTH-type transcriptional activator RhaR</fullName>
    </submittedName>
</protein>
<reference evidence="6" key="1">
    <citation type="submission" date="2019-08" db="EMBL/GenBank/DDBJ databases">
        <authorList>
            <person name="Kucharzyk K."/>
            <person name="Murdoch R.W."/>
            <person name="Higgins S."/>
            <person name="Loffler F."/>
        </authorList>
    </citation>
    <scope>NUCLEOTIDE SEQUENCE</scope>
</reference>
<comment type="caution">
    <text evidence="6">The sequence shown here is derived from an EMBL/GenBank/DDBJ whole genome shotgun (WGS) entry which is preliminary data.</text>
</comment>
<evidence type="ECO:0000259" key="5">
    <source>
        <dbReference type="PROSITE" id="PS50110"/>
    </source>
</evidence>
<dbReference type="InterPro" id="IPR011006">
    <property type="entry name" value="CheY-like_superfamily"/>
</dbReference>
<organism evidence="6">
    <name type="scientific">bioreactor metagenome</name>
    <dbReference type="NCBI Taxonomy" id="1076179"/>
    <lineage>
        <taxon>unclassified sequences</taxon>
        <taxon>metagenomes</taxon>
        <taxon>ecological metagenomes</taxon>
    </lineage>
</organism>
<dbReference type="PROSITE" id="PS01124">
    <property type="entry name" value="HTH_ARAC_FAMILY_2"/>
    <property type="match status" value="1"/>
</dbReference>
<dbReference type="InterPro" id="IPR001789">
    <property type="entry name" value="Sig_transdc_resp-reg_receiver"/>
</dbReference>
<dbReference type="InterPro" id="IPR020449">
    <property type="entry name" value="Tscrpt_reg_AraC-type_HTH"/>
</dbReference>
<dbReference type="GO" id="GO:0000160">
    <property type="term" value="P:phosphorelay signal transduction system"/>
    <property type="evidence" value="ECO:0007669"/>
    <property type="project" value="InterPro"/>
</dbReference>
<dbReference type="PANTHER" id="PTHR43280:SF10">
    <property type="entry name" value="REGULATORY PROTEIN POCR"/>
    <property type="match status" value="1"/>
</dbReference>
<keyword evidence="1" id="KW-0805">Transcription regulation</keyword>
<dbReference type="SUPFAM" id="SSF52172">
    <property type="entry name" value="CheY-like"/>
    <property type="match status" value="1"/>
</dbReference>
<dbReference type="SUPFAM" id="SSF46689">
    <property type="entry name" value="Homeodomain-like"/>
    <property type="match status" value="2"/>
</dbReference>
<dbReference type="Gene3D" id="3.40.50.2300">
    <property type="match status" value="1"/>
</dbReference>
<dbReference type="PROSITE" id="PS50110">
    <property type="entry name" value="RESPONSE_REGULATORY"/>
    <property type="match status" value="1"/>
</dbReference>
<dbReference type="SMART" id="SM00342">
    <property type="entry name" value="HTH_ARAC"/>
    <property type="match status" value="1"/>
</dbReference>
<dbReference type="GO" id="GO:0043565">
    <property type="term" value="F:sequence-specific DNA binding"/>
    <property type="evidence" value="ECO:0007669"/>
    <property type="project" value="InterPro"/>
</dbReference>
<evidence type="ECO:0000313" key="6">
    <source>
        <dbReference type="EMBL" id="MPM53698.1"/>
    </source>
</evidence>
<name>A0A645ALU0_9ZZZZ</name>
<dbReference type="EMBL" id="VSSQ01014458">
    <property type="protein sequence ID" value="MPM53698.1"/>
    <property type="molecule type" value="Genomic_DNA"/>
</dbReference>
<evidence type="ECO:0000256" key="1">
    <source>
        <dbReference type="ARBA" id="ARBA00023015"/>
    </source>
</evidence>
<dbReference type="Gene3D" id="1.10.10.60">
    <property type="entry name" value="Homeodomain-like"/>
    <property type="match status" value="2"/>
</dbReference>
<dbReference type="PROSITE" id="PS00041">
    <property type="entry name" value="HTH_ARAC_FAMILY_1"/>
    <property type="match status" value="1"/>
</dbReference>
<dbReference type="InterPro" id="IPR018060">
    <property type="entry name" value="HTH_AraC"/>
</dbReference>
<feature type="domain" description="Response regulatory" evidence="5">
    <location>
        <begin position="15"/>
        <end position="132"/>
    </location>
</feature>
<dbReference type="PANTHER" id="PTHR43280">
    <property type="entry name" value="ARAC-FAMILY TRANSCRIPTIONAL REGULATOR"/>
    <property type="match status" value="1"/>
</dbReference>